<dbReference type="SUPFAM" id="SSF48179">
    <property type="entry name" value="6-phosphogluconate dehydrogenase C-terminal domain-like"/>
    <property type="match status" value="1"/>
</dbReference>
<dbReference type="Pfam" id="PF08546">
    <property type="entry name" value="ApbA_C"/>
    <property type="match status" value="1"/>
</dbReference>
<evidence type="ECO:0000313" key="5">
    <source>
        <dbReference type="Proteomes" id="UP001330812"/>
    </source>
</evidence>
<feature type="region of interest" description="Disordered" evidence="1">
    <location>
        <begin position="341"/>
        <end position="369"/>
    </location>
</feature>
<dbReference type="InterPro" id="IPR008927">
    <property type="entry name" value="6-PGluconate_DH-like_C_sf"/>
</dbReference>
<dbReference type="EMBL" id="CP142149">
    <property type="protein sequence ID" value="WSE34333.1"/>
    <property type="molecule type" value="Genomic_DNA"/>
</dbReference>
<dbReference type="InterPro" id="IPR036291">
    <property type="entry name" value="NAD(P)-bd_dom_sf"/>
</dbReference>
<evidence type="ECO:0000313" key="4">
    <source>
        <dbReference type="EMBL" id="WSE34333.1"/>
    </source>
</evidence>
<feature type="domain" description="Ketopantoate reductase C-terminal" evidence="3">
    <location>
        <begin position="193"/>
        <end position="321"/>
    </location>
</feature>
<gene>
    <name evidence="4" type="ORF">VSH64_19915</name>
</gene>
<dbReference type="InterPro" id="IPR013752">
    <property type="entry name" value="KPA_reductase"/>
</dbReference>
<reference evidence="4 5" key="1">
    <citation type="journal article" date="2015" name="Int. J. Syst. Evol. Microbiol.">
        <title>Amycolatopsis rhabdoformis sp. nov., an actinomycete isolated from a tropical forest soil.</title>
        <authorList>
            <person name="Souza W.R."/>
            <person name="Silva R.E."/>
            <person name="Goodfellow M."/>
            <person name="Busarakam K."/>
            <person name="Figueiro F.S."/>
            <person name="Ferreira D."/>
            <person name="Rodrigues-Filho E."/>
            <person name="Moraes L.A.B."/>
            <person name="Zucchi T.D."/>
        </authorList>
    </citation>
    <scope>NUCLEOTIDE SEQUENCE [LARGE SCALE GENOMIC DNA]</scope>
    <source>
        <strain evidence="4 5">NCIMB 14900</strain>
    </source>
</reference>
<name>A0ABZ1IJG2_9PSEU</name>
<keyword evidence="5" id="KW-1185">Reference proteome</keyword>
<evidence type="ECO:0000259" key="2">
    <source>
        <dbReference type="Pfam" id="PF02558"/>
    </source>
</evidence>
<dbReference type="Gene3D" id="3.40.50.720">
    <property type="entry name" value="NAD(P)-binding Rossmann-like Domain"/>
    <property type="match status" value="1"/>
</dbReference>
<dbReference type="Proteomes" id="UP001330812">
    <property type="component" value="Chromosome"/>
</dbReference>
<dbReference type="PANTHER" id="PTHR21708">
    <property type="entry name" value="PROBABLE 2-DEHYDROPANTOATE 2-REDUCTASE"/>
    <property type="match status" value="1"/>
</dbReference>
<dbReference type="Gene3D" id="1.10.1040.10">
    <property type="entry name" value="N-(1-d-carboxylethyl)-l-norvaline Dehydrogenase, domain 2"/>
    <property type="match status" value="1"/>
</dbReference>
<dbReference type="InterPro" id="IPR013328">
    <property type="entry name" value="6PGD_dom2"/>
</dbReference>
<dbReference type="PANTHER" id="PTHR21708:SF26">
    <property type="entry name" value="2-DEHYDROPANTOATE 2-REDUCTASE"/>
    <property type="match status" value="1"/>
</dbReference>
<dbReference type="SUPFAM" id="SSF51735">
    <property type="entry name" value="NAD(P)-binding Rossmann-fold domains"/>
    <property type="match status" value="1"/>
</dbReference>
<sequence>MNAYTVLGAGAIGGSLAHHLGSTGHPVVVVDVDADHVEAIRTRGLTLLQPDGTSDVVRVAAAHTPGEAAALGLRHERVLLATKAQHVAAAAAWLAPFLAADGFAVLCQNSDTFDSAARSLGPARVVPAFVNFAADVVEPGVVRVGGPGEVVLGERTGAESTRVRSVVADLAAFGHVTASTRVNGFLWAKRGIAAILTTTALVDEHIADVIDSARPLMAVIATEVYRIARAEGVRPEPIDGIVPEHLMTDAEPGQRDEAFDRLVAFTRGMAGKPRSGVFRDLAVRHRPTEARPELVRLAGLAVRHGLTAPALVRLAALIGELEQGTRTFGRRNLADLAASTTCDLRPPTTGKHPAGKHPTDPLPVEGTPT</sequence>
<organism evidence="4 5">
    <name type="scientific">Amycolatopsis rhabdoformis</name>
    <dbReference type="NCBI Taxonomy" id="1448059"/>
    <lineage>
        <taxon>Bacteria</taxon>
        <taxon>Bacillati</taxon>
        <taxon>Actinomycetota</taxon>
        <taxon>Actinomycetes</taxon>
        <taxon>Pseudonocardiales</taxon>
        <taxon>Pseudonocardiaceae</taxon>
        <taxon>Amycolatopsis</taxon>
    </lineage>
</organism>
<feature type="domain" description="Ketopantoate reductase N-terminal" evidence="2">
    <location>
        <begin position="5"/>
        <end position="155"/>
    </location>
</feature>
<protein>
    <submittedName>
        <fullName evidence="4">2-dehydropantoate 2-reductase N-terminal domain-containing protein</fullName>
    </submittedName>
</protein>
<evidence type="ECO:0000256" key="1">
    <source>
        <dbReference type="SAM" id="MobiDB-lite"/>
    </source>
</evidence>
<evidence type="ECO:0000259" key="3">
    <source>
        <dbReference type="Pfam" id="PF08546"/>
    </source>
</evidence>
<dbReference type="InterPro" id="IPR013332">
    <property type="entry name" value="KPR_N"/>
</dbReference>
<accession>A0ABZ1IJG2</accession>
<dbReference type="Pfam" id="PF02558">
    <property type="entry name" value="ApbA"/>
    <property type="match status" value="1"/>
</dbReference>
<dbReference type="RefSeq" id="WP_326837139.1">
    <property type="nucleotide sequence ID" value="NZ_CP142149.1"/>
</dbReference>
<dbReference type="InterPro" id="IPR051402">
    <property type="entry name" value="KPR-Related"/>
</dbReference>
<proteinExistence type="predicted"/>